<dbReference type="InterPro" id="IPR009049">
    <property type="entry name" value="Argininosuccinate_lyase"/>
</dbReference>
<keyword evidence="9 10" id="KW-0456">Lyase</keyword>
<dbReference type="PRINTS" id="PR00149">
    <property type="entry name" value="FUMRATELYASE"/>
</dbReference>
<evidence type="ECO:0000256" key="4">
    <source>
        <dbReference type="ARBA" id="ARBA00005552"/>
    </source>
</evidence>
<dbReference type="PANTHER" id="PTHR43814:SF1">
    <property type="entry name" value="ARGININOSUCCINATE LYASE"/>
    <property type="match status" value="1"/>
</dbReference>
<evidence type="ECO:0000256" key="5">
    <source>
        <dbReference type="ARBA" id="ARBA00012338"/>
    </source>
</evidence>
<evidence type="ECO:0000313" key="13">
    <source>
        <dbReference type="EMBL" id="VFP78015.1"/>
    </source>
</evidence>
<dbReference type="OrthoDB" id="9769623at2"/>
<dbReference type="GO" id="GO:0005829">
    <property type="term" value="C:cytosol"/>
    <property type="evidence" value="ECO:0007669"/>
    <property type="project" value="TreeGrafter"/>
</dbReference>
<dbReference type="EMBL" id="LR217695">
    <property type="protein sequence ID" value="VFP78015.1"/>
    <property type="molecule type" value="Genomic_DNA"/>
</dbReference>
<keyword evidence="7 10" id="KW-0055">Arginine biosynthesis</keyword>
<comment type="similarity">
    <text evidence="10">Belongs to the lyase 1 family. Argininosuccinate lyase subfamily.</text>
</comment>
<reference evidence="13 14" key="1">
    <citation type="submission" date="2019-02" db="EMBL/GenBank/DDBJ databases">
        <authorList>
            <person name="Manzano-Marin A."/>
            <person name="Manzano-Marin A."/>
        </authorList>
    </citation>
    <scope>NUCLEOTIDE SEQUENCE [LARGE SCALE GENOMIC DNA]</scope>
    <source>
        <strain evidence="13 14">BuCicuneomaculata</strain>
    </source>
</reference>
<dbReference type="AlphaFoldDB" id="A0A451CXF8"/>
<dbReference type="FunFam" id="1.10.40.30:FF:000001">
    <property type="entry name" value="Argininosuccinate lyase"/>
    <property type="match status" value="1"/>
</dbReference>
<evidence type="ECO:0000256" key="9">
    <source>
        <dbReference type="ARBA" id="ARBA00023239"/>
    </source>
</evidence>
<proteinExistence type="inferred from homology"/>
<sequence length="461" mass="52658">MSLWGGRFTKLSHVKFKKFNNSLKVDYRLIKDDIKSSIAWSKILIDIQILTNKEQKLIETTLNSILKKYSNNITDILESDSEDIHSWLETMLINKIGELGKKLYTGRSRNEQIATNLKLWCKRKSNVILKKIIKLQRIFLNQACLHQDTIIPGYTHLQRAQPITFAYWCLAYIEMLERDRLRVLDVMKYLNLSPLGCGAIAGTSWNIDRKKLALLMGFSDSTNNALDSVSDRDFIIDMLSAASISMMHLSRFSEDLIFYSSGEACFIELSDSITSGSSLMPQKKNPDILELIRGKCSGVYGSLHSILILLKGLPLSYNKDLQEDKQHLFQGLDIWDECLEMCGVVLNNIHIHKLRAKKLAREGYSNATELADYLAIKGVSFRDAHHVAGNIVMKAISQNKYLEELDLLTFKKYCPLVESDIYQYLTLESCLEKKDAIGGVSKRQVQNSLNLIKERLYHIDS</sequence>
<comment type="pathway">
    <text evidence="3 10">Amino-acid biosynthesis; L-arginine biosynthesis; L-arginine from L-ornithine and carbamoyl phosphate: step 3/3.</text>
</comment>
<protein>
    <recommendedName>
        <fullName evidence="5 10">Argininosuccinate lyase</fullName>
        <shortName evidence="10">ASAL</shortName>
        <ecNumber evidence="5 10">4.3.2.1</ecNumber>
    </recommendedName>
    <alternativeName>
        <fullName evidence="10">Arginosuccinase</fullName>
    </alternativeName>
</protein>
<organism evidence="13 14">
    <name type="scientific">Buchnera aphidicola</name>
    <name type="common">Cinara cuneomaculata</name>
    <dbReference type="NCBI Taxonomy" id="1660040"/>
    <lineage>
        <taxon>Bacteria</taxon>
        <taxon>Pseudomonadati</taxon>
        <taxon>Pseudomonadota</taxon>
        <taxon>Gammaproteobacteria</taxon>
        <taxon>Enterobacterales</taxon>
        <taxon>Erwiniaceae</taxon>
        <taxon>Buchnera</taxon>
    </lineage>
</organism>
<comment type="similarity">
    <text evidence="4">In the N-terminal section; belongs to the lyase 1 family. Argininosuccinate lyase subfamily.</text>
</comment>
<dbReference type="PANTHER" id="PTHR43814">
    <property type="entry name" value="ARGININOSUCCINATE LYASE"/>
    <property type="match status" value="1"/>
</dbReference>
<dbReference type="Gene3D" id="1.10.275.10">
    <property type="entry name" value="Fumarase/aspartase (N-terminal domain)"/>
    <property type="match status" value="1"/>
</dbReference>
<dbReference type="HAMAP" id="MF_00006">
    <property type="entry name" value="Arg_succ_lyase"/>
    <property type="match status" value="1"/>
</dbReference>
<dbReference type="InterPro" id="IPR024083">
    <property type="entry name" value="Fumarase/histidase_N"/>
</dbReference>
<gene>
    <name evidence="10 13" type="primary">argH</name>
    <name evidence="13" type="ORF">BUCICUMA2628_033</name>
</gene>
<evidence type="ECO:0000256" key="1">
    <source>
        <dbReference type="ARBA" id="ARBA00000985"/>
    </source>
</evidence>
<comment type="subcellular location">
    <subcellularLocation>
        <location evidence="2 10">Cytoplasm</location>
    </subcellularLocation>
</comment>
<dbReference type="InterPro" id="IPR022761">
    <property type="entry name" value="Fumarate_lyase_N"/>
</dbReference>
<dbReference type="CDD" id="cd01359">
    <property type="entry name" value="Argininosuccinate_lyase"/>
    <property type="match status" value="1"/>
</dbReference>
<dbReference type="InterPro" id="IPR008948">
    <property type="entry name" value="L-Aspartase-like"/>
</dbReference>
<evidence type="ECO:0000256" key="6">
    <source>
        <dbReference type="ARBA" id="ARBA00022490"/>
    </source>
</evidence>
<dbReference type="RefSeq" id="WP_154027012.1">
    <property type="nucleotide sequence ID" value="NZ_LR217695.1"/>
</dbReference>
<dbReference type="PROSITE" id="PS00163">
    <property type="entry name" value="FUMARATE_LYASES"/>
    <property type="match status" value="1"/>
</dbReference>
<dbReference type="NCBIfam" id="TIGR00838">
    <property type="entry name" value="argH"/>
    <property type="match status" value="1"/>
</dbReference>
<dbReference type="FunFam" id="1.20.200.10:FF:000006">
    <property type="entry name" value="Argininosuccinate lyase"/>
    <property type="match status" value="1"/>
</dbReference>
<keyword evidence="6 10" id="KW-0963">Cytoplasm</keyword>
<dbReference type="Pfam" id="PF14698">
    <property type="entry name" value="ASL_C2"/>
    <property type="match status" value="1"/>
</dbReference>
<evidence type="ECO:0000259" key="12">
    <source>
        <dbReference type="Pfam" id="PF14698"/>
    </source>
</evidence>
<evidence type="ECO:0000256" key="3">
    <source>
        <dbReference type="ARBA" id="ARBA00004941"/>
    </source>
</evidence>
<dbReference type="UniPathway" id="UPA00068">
    <property type="reaction ID" value="UER00114"/>
</dbReference>
<dbReference type="Proteomes" id="UP000294404">
    <property type="component" value="Chromosome"/>
</dbReference>
<dbReference type="NCBIfam" id="NF008964">
    <property type="entry name" value="PRK12308.1"/>
    <property type="match status" value="1"/>
</dbReference>
<dbReference type="Gene3D" id="1.10.40.30">
    <property type="entry name" value="Fumarase/aspartase (C-terminal domain)"/>
    <property type="match status" value="1"/>
</dbReference>
<dbReference type="InterPro" id="IPR000362">
    <property type="entry name" value="Fumarate_lyase_fam"/>
</dbReference>
<dbReference type="PRINTS" id="PR00145">
    <property type="entry name" value="ARGSUCLYASE"/>
</dbReference>
<dbReference type="EC" id="4.3.2.1" evidence="5 10"/>
<evidence type="ECO:0000256" key="10">
    <source>
        <dbReference type="HAMAP-Rule" id="MF_00006"/>
    </source>
</evidence>
<dbReference type="Pfam" id="PF00206">
    <property type="entry name" value="Lyase_1"/>
    <property type="match status" value="1"/>
</dbReference>
<evidence type="ECO:0000313" key="14">
    <source>
        <dbReference type="Proteomes" id="UP000294404"/>
    </source>
</evidence>
<dbReference type="SUPFAM" id="SSF48557">
    <property type="entry name" value="L-aspartase-like"/>
    <property type="match status" value="1"/>
</dbReference>
<feature type="domain" description="Argininosuccinate lyase C-terminal" evidence="12">
    <location>
        <begin position="364"/>
        <end position="432"/>
    </location>
</feature>
<comment type="catalytic activity">
    <reaction evidence="1 10">
        <text>2-(N(omega)-L-arginino)succinate = fumarate + L-arginine</text>
        <dbReference type="Rhea" id="RHEA:24020"/>
        <dbReference type="ChEBI" id="CHEBI:29806"/>
        <dbReference type="ChEBI" id="CHEBI:32682"/>
        <dbReference type="ChEBI" id="CHEBI:57472"/>
        <dbReference type="EC" id="4.3.2.1"/>
    </reaction>
</comment>
<feature type="domain" description="Fumarate lyase N-terminal" evidence="11">
    <location>
        <begin position="6"/>
        <end position="301"/>
    </location>
</feature>
<evidence type="ECO:0000256" key="2">
    <source>
        <dbReference type="ARBA" id="ARBA00004496"/>
    </source>
</evidence>
<evidence type="ECO:0000259" key="11">
    <source>
        <dbReference type="Pfam" id="PF00206"/>
    </source>
</evidence>
<evidence type="ECO:0000256" key="8">
    <source>
        <dbReference type="ARBA" id="ARBA00022605"/>
    </source>
</evidence>
<dbReference type="Gene3D" id="1.20.200.10">
    <property type="entry name" value="Fumarase/aspartase (Central domain)"/>
    <property type="match status" value="1"/>
</dbReference>
<name>A0A451CXF8_9GAMM</name>
<accession>A0A451CXF8</accession>
<dbReference type="GO" id="GO:0004056">
    <property type="term" value="F:argininosuccinate lyase activity"/>
    <property type="evidence" value="ECO:0007669"/>
    <property type="project" value="UniProtKB-UniRule"/>
</dbReference>
<evidence type="ECO:0000256" key="7">
    <source>
        <dbReference type="ARBA" id="ARBA00022571"/>
    </source>
</evidence>
<dbReference type="InterPro" id="IPR029419">
    <property type="entry name" value="Arg_succ_lyase_C"/>
</dbReference>
<keyword evidence="8 10" id="KW-0028">Amino-acid biosynthesis</keyword>
<dbReference type="GO" id="GO:0042450">
    <property type="term" value="P:L-arginine biosynthetic process via ornithine"/>
    <property type="evidence" value="ECO:0007669"/>
    <property type="project" value="UniProtKB-UniRule"/>
</dbReference>
<dbReference type="InterPro" id="IPR020557">
    <property type="entry name" value="Fumarate_lyase_CS"/>
</dbReference>